<reference evidence="14" key="1">
    <citation type="submission" date="2022-01" db="EMBL/GenBank/DDBJ databases">
        <authorList>
            <person name="Braso-Vives M."/>
        </authorList>
    </citation>
    <scope>NUCLEOTIDE SEQUENCE</scope>
</reference>
<evidence type="ECO:0000256" key="2">
    <source>
        <dbReference type="ARBA" id="ARBA00006003"/>
    </source>
</evidence>
<accession>A0A8J9Z0B0</accession>
<comment type="similarity">
    <text evidence="2">Belongs to the glycosyltransferase 29 family.</text>
</comment>
<dbReference type="AlphaFoldDB" id="A0A8J9Z0B0"/>
<proteinExistence type="inferred from homology"/>
<sequence>MKRAKCLLVVSVMLNILFIFKEFVLLPRKELTDETVPDRISFNRIAQHNLEETTDDLSKLGRTEAPAWVYNSTAADRFRSELETCCNGSHNLLVTQSNTAANTTIQYDAEKKTKLQVTSEIWNKFPQKTPFRYKKYASCSVVGNSGLLKDSGCGREIDSADFVFRCNLAPIDERFVTDVGKKTNLVTINPSIVKNRYLGLKNTTLKDRFVADLSRYGSAYVWMPAFSFKMCTPRSFAVQTTLKEYKSKLSVVFGNPNFMLAMNKYWKSNGVKATRISTGLFLASAALSICGEVHLYGFWPFHVDKNNVALTEHYYDNSLPHKMHKLPDEFAKLQQLHREGILQLRTDSCS</sequence>
<dbReference type="OrthoDB" id="10264956at2759"/>
<name>A0A8J9Z0B0_BRALA</name>
<keyword evidence="3" id="KW-0328">Glycosyltransferase</keyword>
<keyword evidence="5 13" id="KW-0812">Transmembrane</keyword>
<dbReference type="PANTHER" id="PTHR11987:SF53">
    <property type="entry name" value="ALPHA-2,8-SIALYLTRANSFERASE 8F-LIKE"/>
    <property type="match status" value="1"/>
</dbReference>
<dbReference type="GO" id="GO:0006491">
    <property type="term" value="P:N-glycan processing"/>
    <property type="evidence" value="ECO:0007669"/>
    <property type="project" value="TreeGrafter"/>
</dbReference>
<evidence type="ECO:0000256" key="7">
    <source>
        <dbReference type="ARBA" id="ARBA00022989"/>
    </source>
</evidence>
<dbReference type="GO" id="GO:0003828">
    <property type="term" value="F:alpha-N-acetylneuraminate alpha-2,8-sialyltransferase activity"/>
    <property type="evidence" value="ECO:0007669"/>
    <property type="project" value="TreeGrafter"/>
</dbReference>
<dbReference type="PIRSF" id="PIRSF005557">
    <property type="entry name" value="Sialyl_trans"/>
    <property type="match status" value="1"/>
</dbReference>
<dbReference type="EMBL" id="OV696699">
    <property type="protein sequence ID" value="CAH1245200.1"/>
    <property type="molecule type" value="Genomic_DNA"/>
</dbReference>
<dbReference type="InterPro" id="IPR038578">
    <property type="entry name" value="GT29-like_sf"/>
</dbReference>
<dbReference type="Gene3D" id="3.90.1480.20">
    <property type="entry name" value="Glycosyl transferase family 29"/>
    <property type="match status" value="1"/>
</dbReference>
<dbReference type="InterPro" id="IPR012163">
    <property type="entry name" value="Sialyl_trans"/>
</dbReference>
<dbReference type="InterPro" id="IPR001675">
    <property type="entry name" value="Glyco_trans_29"/>
</dbReference>
<protein>
    <submittedName>
        <fullName evidence="14">ST8SIA1 protein</fullName>
    </submittedName>
</protein>
<keyword evidence="11" id="KW-0325">Glycoprotein</keyword>
<dbReference type="GO" id="GO:0009311">
    <property type="term" value="P:oligosaccharide metabolic process"/>
    <property type="evidence" value="ECO:0007669"/>
    <property type="project" value="TreeGrafter"/>
</dbReference>
<evidence type="ECO:0000256" key="8">
    <source>
        <dbReference type="ARBA" id="ARBA00023034"/>
    </source>
</evidence>
<evidence type="ECO:0000256" key="1">
    <source>
        <dbReference type="ARBA" id="ARBA00004323"/>
    </source>
</evidence>
<dbReference type="InterPro" id="IPR050943">
    <property type="entry name" value="Glycosyltr_29_Sialyltrsf"/>
</dbReference>
<evidence type="ECO:0000256" key="3">
    <source>
        <dbReference type="ARBA" id="ARBA00022676"/>
    </source>
</evidence>
<keyword evidence="6" id="KW-0735">Signal-anchor</keyword>
<evidence type="ECO:0000256" key="12">
    <source>
        <dbReference type="PIRSR" id="PIRSR005557-2"/>
    </source>
</evidence>
<feature type="disulfide bond" evidence="12">
    <location>
        <begin position="139"/>
        <end position="290"/>
    </location>
</feature>
<evidence type="ECO:0000256" key="13">
    <source>
        <dbReference type="SAM" id="Phobius"/>
    </source>
</evidence>
<dbReference type="GO" id="GO:0000139">
    <property type="term" value="C:Golgi membrane"/>
    <property type="evidence" value="ECO:0007669"/>
    <property type="project" value="UniProtKB-SubCell"/>
</dbReference>
<evidence type="ECO:0000313" key="15">
    <source>
        <dbReference type="Proteomes" id="UP000838412"/>
    </source>
</evidence>
<organism evidence="14 15">
    <name type="scientific">Branchiostoma lanceolatum</name>
    <name type="common">Common lancelet</name>
    <name type="synonym">Amphioxus lanceolatum</name>
    <dbReference type="NCBI Taxonomy" id="7740"/>
    <lineage>
        <taxon>Eukaryota</taxon>
        <taxon>Metazoa</taxon>
        <taxon>Chordata</taxon>
        <taxon>Cephalochordata</taxon>
        <taxon>Leptocardii</taxon>
        <taxon>Amphioxiformes</taxon>
        <taxon>Branchiostomatidae</taxon>
        <taxon>Branchiostoma</taxon>
    </lineage>
</organism>
<keyword evidence="10" id="KW-1015">Disulfide bond</keyword>
<dbReference type="Pfam" id="PF00777">
    <property type="entry name" value="Glyco_transf_29"/>
    <property type="match status" value="1"/>
</dbReference>
<dbReference type="FunFam" id="3.90.1480.20:FF:000001">
    <property type="entry name" value="ST8 alpha-N-acetyl-neuraminide alpha-2,8-sialyltransferase 2"/>
    <property type="match status" value="1"/>
</dbReference>
<keyword evidence="8" id="KW-0333">Golgi apparatus</keyword>
<gene>
    <name evidence="14" type="primary">ST8SIA1</name>
    <name evidence="14" type="ORF">BLAG_LOCUS7615</name>
</gene>
<evidence type="ECO:0000256" key="5">
    <source>
        <dbReference type="ARBA" id="ARBA00022692"/>
    </source>
</evidence>
<keyword evidence="4" id="KW-0808">Transferase</keyword>
<comment type="subcellular location">
    <subcellularLocation>
        <location evidence="1">Golgi apparatus membrane</location>
        <topology evidence="1">Single-pass type II membrane protein</topology>
    </subcellularLocation>
</comment>
<evidence type="ECO:0000256" key="11">
    <source>
        <dbReference type="ARBA" id="ARBA00023180"/>
    </source>
</evidence>
<feature type="transmembrane region" description="Helical" evidence="13">
    <location>
        <begin position="7"/>
        <end position="26"/>
    </location>
</feature>
<keyword evidence="9 13" id="KW-0472">Membrane</keyword>
<evidence type="ECO:0000256" key="9">
    <source>
        <dbReference type="ARBA" id="ARBA00023136"/>
    </source>
</evidence>
<keyword evidence="7 13" id="KW-1133">Transmembrane helix</keyword>
<evidence type="ECO:0000256" key="6">
    <source>
        <dbReference type="ARBA" id="ARBA00022968"/>
    </source>
</evidence>
<evidence type="ECO:0000313" key="14">
    <source>
        <dbReference type="EMBL" id="CAH1245200.1"/>
    </source>
</evidence>
<dbReference type="Proteomes" id="UP000838412">
    <property type="component" value="Chromosome 14"/>
</dbReference>
<dbReference type="PANTHER" id="PTHR11987">
    <property type="entry name" value="ALPHA-2,8-SIALYLTRANSFERASE"/>
    <property type="match status" value="1"/>
</dbReference>
<evidence type="ECO:0000256" key="4">
    <source>
        <dbReference type="ARBA" id="ARBA00022679"/>
    </source>
</evidence>
<keyword evidence="15" id="KW-1185">Reference proteome</keyword>
<evidence type="ECO:0000256" key="10">
    <source>
        <dbReference type="ARBA" id="ARBA00023157"/>
    </source>
</evidence>